<sequence length="151" mass="16863">MEAVLNDLVAVEDLMRFEKKYLAELSAGSLSKSTQFEYAWCLIRSKYTADIQKGAVLLEDLLPKGNKDEQRDYLFYLAVAHYRLKEYEKALKYVRTLLSKEPKNTQALELEKVIEKKMQKEGLVGMAIVGGMALGVAGLAGLIGLAISKSK</sequence>
<evidence type="ECO:0000256" key="4">
    <source>
        <dbReference type="ARBA" id="ARBA00014314"/>
    </source>
</evidence>
<dbReference type="InterPro" id="IPR033745">
    <property type="entry name" value="Fis1_cytosol"/>
</dbReference>
<dbReference type="PANTHER" id="PTHR13247">
    <property type="entry name" value="TETRATRICOPEPTIDE REPEAT PROTEIN 11 TPR REPEAT PROTEIN 11"/>
    <property type="match status" value="1"/>
</dbReference>
<dbReference type="InterPro" id="IPR028058">
    <property type="entry name" value="Fis1_TPR_N"/>
</dbReference>
<evidence type="ECO:0000256" key="5">
    <source>
        <dbReference type="ARBA" id="ARBA00022692"/>
    </source>
</evidence>
<evidence type="ECO:0000313" key="17">
    <source>
        <dbReference type="EMBL" id="KAG9471725.1"/>
    </source>
</evidence>
<evidence type="ECO:0000256" key="15">
    <source>
        <dbReference type="PROSITE-ProRule" id="PRU00339"/>
    </source>
</evidence>
<evidence type="ECO:0000313" key="18">
    <source>
        <dbReference type="Proteomes" id="UP000770717"/>
    </source>
</evidence>
<evidence type="ECO:0000256" key="8">
    <source>
        <dbReference type="ARBA" id="ARBA00022989"/>
    </source>
</evidence>
<dbReference type="SUPFAM" id="SSF48452">
    <property type="entry name" value="TPR-like"/>
    <property type="match status" value="1"/>
</dbReference>
<dbReference type="GO" id="GO:0016559">
    <property type="term" value="P:peroxisome fission"/>
    <property type="evidence" value="ECO:0007669"/>
    <property type="project" value="TreeGrafter"/>
</dbReference>
<dbReference type="Pfam" id="PF14852">
    <property type="entry name" value="Fis1_TPR_N"/>
    <property type="match status" value="1"/>
</dbReference>
<comment type="caution">
    <text evidence="17">The sequence shown here is derived from an EMBL/GenBank/DDBJ whole genome shotgun (WGS) entry which is preliminary data.</text>
</comment>
<comment type="subunit">
    <text evidence="13">Interacts with DNM1L/DLP1 through the TPR region; may form part of a larger protein complex at the endoplasmic reticulum-mitochondrial interface during mitochondrial fission. Interacts with MARCHF5. Interacts with MIEF1. Interacts with PEX11A, PEX11B and PEX11G.</text>
</comment>
<keyword evidence="9 14" id="KW-0496">Mitochondrion</keyword>
<keyword evidence="6" id="KW-0053">Apoptosis</keyword>
<dbReference type="InterPro" id="IPR016543">
    <property type="entry name" value="Fis1"/>
</dbReference>
<dbReference type="GO" id="GO:0043653">
    <property type="term" value="P:mitochondrial fragmentation involved in apoptotic process"/>
    <property type="evidence" value="ECO:0007669"/>
    <property type="project" value="TreeGrafter"/>
</dbReference>
<accession>A0A8J6JXV3</accession>
<dbReference type="Proteomes" id="UP000770717">
    <property type="component" value="Unassembled WGS sequence"/>
</dbReference>
<keyword evidence="7 14" id="KW-1000">Mitochondrion outer membrane</keyword>
<comment type="subcellular location">
    <subcellularLocation>
        <location evidence="2">Mitochondrion outer membrane</location>
        <topology evidence="2">Single-pass membrane protein</topology>
    </subcellularLocation>
    <subcellularLocation>
        <location evidence="1">Peroxisome membrane</location>
        <topology evidence="1">Single-pass membrane protein</topology>
    </subcellularLocation>
</comment>
<evidence type="ECO:0000256" key="9">
    <source>
        <dbReference type="ARBA" id="ARBA00023128"/>
    </source>
</evidence>
<dbReference type="OrthoDB" id="421154at2759"/>
<dbReference type="CDD" id="cd12212">
    <property type="entry name" value="Fis1"/>
    <property type="match status" value="1"/>
</dbReference>
<dbReference type="PROSITE" id="PS50005">
    <property type="entry name" value="TPR"/>
    <property type="match status" value="1"/>
</dbReference>
<keyword evidence="10 14" id="KW-0472">Membrane</keyword>
<gene>
    <name evidence="17" type="ORF">GDO78_023231</name>
</gene>
<evidence type="ECO:0000256" key="2">
    <source>
        <dbReference type="ARBA" id="ARBA00004572"/>
    </source>
</evidence>
<organism evidence="17 18">
    <name type="scientific">Eleutherodactylus coqui</name>
    <name type="common">Puerto Rican coqui</name>
    <dbReference type="NCBI Taxonomy" id="57060"/>
    <lineage>
        <taxon>Eukaryota</taxon>
        <taxon>Metazoa</taxon>
        <taxon>Chordata</taxon>
        <taxon>Craniata</taxon>
        <taxon>Vertebrata</taxon>
        <taxon>Euteleostomi</taxon>
        <taxon>Amphibia</taxon>
        <taxon>Batrachia</taxon>
        <taxon>Anura</taxon>
        <taxon>Neobatrachia</taxon>
        <taxon>Hyloidea</taxon>
        <taxon>Eleutherodactylidae</taxon>
        <taxon>Eleutherodactylinae</taxon>
        <taxon>Eleutherodactylus</taxon>
        <taxon>Eleutherodactylus</taxon>
    </lineage>
</organism>
<evidence type="ECO:0000256" key="10">
    <source>
        <dbReference type="ARBA" id="ARBA00023136"/>
    </source>
</evidence>
<keyword evidence="8 16" id="KW-1133">Transmembrane helix</keyword>
<evidence type="ECO:0000256" key="11">
    <source>
        <dbReference type="ARBA" id="ARBA00023140"/>
    </source>
</evidence>
<keyword evidence="11" id="KW-0576">Peroxisome</keyword>
<comment type="function">
    <text evidence="12">Involved in the fragmentation of the mitochondrial network and its perinuclear clustering. Plays a minor role in the recruitment and association of the fission mediator dynamin-related protein 1 (DNM1L) to the mitochondrial surface and mitochondrial fission. May not be essential for the assembly of functional fission complexes and the subsequent membrane scission event. Also mediates peroxisomal fission. May act when the products of fission are directed toward mitochondrial homeostasis, mitophagy, or apoptosis. Can induce cytochrome c release from the mitochondrion to the cytosol, ultimately leading to apoptosis.</text>
</comment>
<comment type="domain">
    <text evidence="14">The C-terminus is required for mitochondrial localization, while the N-terminus is necessary for mitochondrial fission.</text>
</comment>
<dbReference type="Pfam" id="PF14853">
    <property type="entry name" value="Fis1_TPR_C"/>
    <property type="match status" value="1"/>
</dbReference>
<evidence type="ECO:0000256" key="1">
    <source>
        <dbReference type="ARBA" id="ARBA00004549"/>
    </source>
</evidence>
<protein>
    <recommendedName>
        <fullName evidence="4 14">Mitochondrial fission 1 protein</fullName>
    </recommendedName>
</protein>
<evidence type="ECO:0000256" key="3">
    <source>
        <dbReference type="ARBA" id="ARBA00008937"/>
    </source>
</evidence>
<dbReference type="PIRSF" id="PIRSF008835">
    <property type="entry name" value="TPR_repeat_11_Fis1"/>
    <property type="match status" value="1"/>
</dbReference>
<dbReference type="GO" id="GO:0005741">
    <property type="term" value="C:mitochondrial outer membrane"/>
    <property type="evidence" value="ECO:0007669"/>
    <property type="project" value="UniProtKB-SubCell"/>
</dbReference>
<dbReference type="GO" id="GO:0005778">
    <property type="term" value="C:peroxisomal membrane"/>
    <property type="evidence" value="ECO:0007669"/>
    <property type="project" value="UniProtKB-SubCell"/>
</dbReference>
<keyword evidence="18" id="KW-1185">Reference proteome</keyword>
<evidence type="ECO:0000256" key="6">
    <source>
        <dbReference type="ARBA" id="ARBA00022703"/>
    </source>
</evidence>
<evidence type="ECO:0000256" key="7">
    <source>
        <dbReference type="ARBA" id="ARBA00022787"/>
    </source>
</evidence>
<dbReference type="InterPro" id="IPR019734">
    <property type="entry name" value="TPR_rpt"/>
</dbReference>
<evidence type="ECO:0000256" key="13">
    <source>
        <dbReference type="ARBA" id="ARBA00064597"/>
    </source>
</evidence>
<dbReference type="Gene3D" id="1.25.40.10">
    <property type="entry name" value="Tetratricopeptide repeat domain"/>
    <property type="match status" value="1"/>
</dbReference>
<dbReference type="PANTHER" id="PTHR13247:SF0">
    <property type="entry name" value="MITOCHONDRIAL FISSION 1 PROTEIN"/>
    <property type="match status" value="1"/>
</dbReference>
<keyword evidence="5 16" id="KW-0812">Transmembrane</keyword>
<dbReference type="GO" id="GO:0000266">
    <property type="term" value="P:mitochondrial fission"/>
    <property type="evidence" value="ECO:0007669"/>
    <property type="project" value="UniProtKB-UniRule"/>
</dbReference>
<dbReference type="InterPro" id="IPR028061">
    <property type="entry name" value="Fis1_TPR_C"/>
</dbReference>
<proteinExistence type="inferred from homology"/>
<dbReference type="GO" id="GO:0000422">
    <property type="term" value="P:autophagy of mitochondrion"/>
    <property type="evidence" value="ECO:0007669"/>
    <property type="project" value="TreeGrafter"/>
</dbReference>
<feature type="transmembrane region" description="Helical" evidence="16">
    <location>
        <begin position="122"/>
        <end position="147"/>
    </location>
</feature>
<feature type="repeat" description="TPR" evidence="15">
    <location>
        <begin position="71"/>
        <end position="104"/>
    </location>
</feature>
<reference evidence="17" key="1">
    <citation type="thesis" date="2020" institute="ProQuest LLC" country="789 East Eisenhower Parkway, Ann Arbor, MI, USA">
        <title>Comparative Genomics and Chromosome Evolution.</title>
        <authorList>
            <person name="Mudd A.B."/>
        </authorList>
    </citation>
    <scope>NUCLEOTIDE SEQUENCE</scope>
    <source>
        <strain evidence="17">HN-11 Male</strain>
        <tissue evidence="17">Kidney and liver</tissue>
    </source>
</reference>
<evidence type="ECO:0000256" key="16">
    <source>
        <dbReference type="SAM" id="Phobius"/>
    </source>
</evidence>
<dbReference type="InterPro" id="IPR011990">
    <property type="entry name" value="TPR-like_helical_dom_sf"/>
</dbReference>
<evidence type="ECO:0000256" key="12">
    <source>
        <dbReference type="ARBA" id="ARBA00054909"/>
    </source>
</evidence>
<keyword evidence="15" id="KW-0802">TPR repeat</keyword>
<comment type="similarity">
    <text evidence="3 14">Belongs to the FIS1 family.</text>
</comment>
<dbReference type="FunFam" id="1.25.40.10:FF:000147">
    <property type="entry name" value="Mitochondrial fission 1 protein"/>
    <property type="match status" value="1"/>
</dbReference>
<dbReference type="AlphaFoldDB" id="A0A8J6JXV3"/>
<dbReference type="EMBL" id="WNTK01000110">
    <property type="protein sequence ID" value="KAG9471725.1"/>
    <property type="molecule type" value="Genomic_DNA"/>
</dbReference>
<evidence type="ECO:0000256" key="14">
    <source>
        <dbReference type="PIRNR" id="PIRNR008835"/>
    </source>
</evidence>
<name>A0A8J6JXV3_ELECQ</name>